<dbReference type="EMBL" id="BJZK01000001">
    <property type="protein sequence ID" value="GEO71148.1"/>
    <property type="molecule type" value="Genomic_DNA"/>
</dbReference>
<reference evidence="3" key="1">
    <citation type="submission" date="2017-05" db="EMBL/GenBank/DDBJ databases">
        <authorList>
            <person name="Song R."/>
            <person name="Chenine A.L."/>
            <person name="Ruprecht R.M."/>
        </authorList>
    </citation>
    <scope>NUCLEOTIDE SEQUENCE</scope>
    <source>
        <strain evidence="3">ACA-DC 3411</strain>
    </source>
</reference>
<keyword evidence="3" id="KW-0132">Cell division</keyword>
<dbReference type="KEGG" id="lzy:LZ3411_0969"/>
<dbReference type="GO" id="GO:0051301">
    <property type="term" value="P:cell division"/>
    <property type="evidence" value="ECO:0007669"/>
    <property type="project" value="UniProtKB-KW"/>
</dbReference>
<evidence type="ECO:0000313" key="3">
    <source>
        <dbReference type="EMBL" id="SMS14019.1"/>
    </source>
</evidence>
<dbReference type="GO" id="GO:0016020">
    <property type="term" value="C:membrane"/>
    <property type="evidence" value="ECO:0007669"/>
    <property type="project" value="InterPro"/>
</dbReference>
<feature type="transmembrane region" description="Helical" evidence="1">
    <location>
        <begin position="62"/>
        <end position="90"/>
    </location>
</feature>
<sequence length="102" mass="11225">MITTGVSLAVINLVALIFKILNWLVGAYVLLIVVYALLSWLPGGYQSRFGQIIGRLVEPFLSYFNFIAIGPLGFGPVVAIIVLTVVQYGLQALEEFILRLLL</sequence>
<protein>
    <submittedName>
        <fullName evidence="3">Cell division protein YlmG/Ycf19 (Putative), YggT family</fullName>
    </submittedName>
    <submittedName>
        <fullName evidence="2">Membrane protein</fullName>
    </submittedName>
</protein>
<reference evidence="4" key="2">
    <citation type="submission" date="2017-05" db="EMBL/GenBank/DDBJ databases">
        <authorList>
            <person name="Papadimitriou K."/>
        </authorList>
    </citation>
    <scope>NUCLEOTIDE SEQUENCE [LARGE SCALE GENOMIC DNA]</scope>
    <source>
        <strain evidence="4">ACA-DC 3411</strain>
    </source>
</reference>
<dbReference type="Proteomes" id="UP000321794">
    <property type="component" value="Unassembled WGS sequence"/>
</dbReference>
<dbReference type="EMBL" id="LT854705">
    <property type="protein sequence ID" value="SMS14019.1"/>
    <property type="molecule type" value="Genomic_DNA"/>
</dbReference>
<dbReference type="AlphaFoldDB" id="A0A1Y6JVR1"/>
<keyword evidence="3" id="KW-0131">Cell cycle</keyword>
<feature type="transmembrane region" description="Helical" evidence="1">
    <location>
        <begin position="20"/>
        <end position="41"/>
    </location>
</feature>
<dbReference type="RefSeq" id="WP_225430755.1">
    <property type="nucleotide sequence ID" value="NZ_BJZK01000001.1"/>
</dbReference>
<dbReference type="Pfam" id="PF02325">
    <property type="entry name" value="CCB3_YggT"/>
    <property type="match status" value="1"/>
</dbReference>
<gene>
    <name evidence="3" type="ORF">LZ3411_0969</name>
    <name evidence="2" type="ORF">LZY01_03160</name>
</gene>
<reference evidence="2 5" key="3">
    <citation type="submission" date="2019-07" db="EMBL/GenBank/DDBJ databases">
        <title>Whole genome shotgun sequence of Lactobacillus zymae NBRC 107157.</title>
        <authorList>
            <person name="Hosoyama A."/>
            <person name="Uohara A."/>
            <person name="Ohji S."/>
            <person name="Ichikawa N."/>
        </authorList>
    </citation>
    <scope>NUCLEOTIDE SEQUENCE [LARGE SCALE GENOMIC DNA]</scope>
    <source>
        <strain evidence="2 5">NBRC 107157</strain>
    </source>
</reference>
<keyword evidence="1" id="KW-0472">Membrane</keyword>
<evidence type="ECO:0000256" key="1">
    <source>
        <dbReference type="SAM" id="Phobius"/>
    </source>
</evidence>
<proteinExistence type="predicted"/>
<keyword evidence="1" id="KW-0812">Transmembrane</keyword>
<dbReference type="InterPro" id="IPR003425">
    <property type="entry name" value="CCB3/YggT"/>
</dbReference>
<keyword evidence="5" id="KW-1185">Reference proteome</keyword>
<accession>A0A1Y6JVR1</accession>
<organism evidence="3 4">
    <name type="scientific">Levilactobacillus zymae</name>
    <dbReference type="NCBI Taxonomy" id="267363"/>
    <lineage>
        <taxon>Bacteria</taxon>
        <taxon>Bacillati</taxon>
        <taxon>Bacillota</taxon>
        <taxon>Bacilli</taxon>
        <taxon>Lactobacillales</taxon>
        <taxon>Lactobacillaceae</taxon>
        <taxon>Levilactobacillus</taxon>
    </lineage>
</organism>
<evidence type="ECO:0000313" key="2">
    <source>
        <dbReference type="EMBL" id="GEO71148.1"/>
    </source>
</evidence>
<evidence type="ECO:0000313" key="4">
    <source>
        <dbReference type="Proteomes" id="UP000195412"/>
    </source>
</evidence>
<keyword evidence="1" id="KW-1133">Transmembrane helix</keyword>
<dbReference type="Proteomes" id="UP000195412">
    <property type="component" value="Chromosome I"/>
</dbReference>
<evidence type="ECO:0000313" key="5">
    <source>
        <dbReference type="Proteomes" id="UP000321794"/>
    </source>
</evidence>
<name>A0A1Y6JVR1_9LACO</name>